<dbReference type="Pfam" id="PF14658">
    <property type="entry name" value="EF-hand_9"/>
    <property type="match status" value="1"/>
</dbReference>
<keyword evidence="4" id="KW-0812">Transmembrane</keyword>
<keyword evidence="5" id="KW-1133">Transmembrane helix</keyword>
<feature type="compositionally biased region" description="Basic and acidic residues" evidence="8">
    <location>
        <begin position="808"/>
        <end position="841"/>
    </location>
</feature>
<feature type="region of interest" description="Disordered" evidence="8">
    <location>
        <begin position="995"/>
        <end position="1086"/>
    </location>
</feature>
<accession>A0A2D0T4M7</accession>
<keyword evidence="11" id="KW-1185">Reference proteome</keyword>
<reference evidence="11" key="1">
    <citation type="journal article" date="2016" name="Nat. Commun.">
        <title>The channel catfish genome sequence provides insights into the evolution of scale formation in teleosts.</title>
        <authorList>
            <person name="Liu Z."/>
            <person name="Liu S."/>
            <person name="Yao J."/>
            <person name="Bao L."/>
            <person name="Zhang J."/>
            <person name="Li Y."/>
            <person name="Jiang C."/>
            <person name="Sun L."/>
            <person name="Wang R."/>
            <person name="Zhang Y."/>
            <person name="Zhou T."/>
            <person name="Zeng Q."/>
            <person name="Fu Q."/>
            <person name="Gao S."/>
            <person name="Li N."/>
            <person name="Koren S."/>
            <person name="Jiang Y."/>
            <person name="Zimin A."/>
            <person name="Xu P."/>
            <person name="Phillippy A.M."/>
            <person name="Geng X."/>
            <person name="Song L."/>
            <person name="Sun F."/>
            <person name="Li C."/>
            <person name="Wang X."/>
            <person name="Chen A."/>
            <person name="Jin Y."/>
            <person name="Yuan Z."/>
            <person name="Yang Y."/>
            <person name="Tan S."/>
            <person name="Peatman E."/>
            <person name="Lu J."/>
            <person name="Qin Z."/>
            <person name="Dunham R."/>
            <person name="Li Z."/>
            <person name="Sonstegard T."/>
            <person name="Feng J."/>
            <person name="Danzmann R.G."/>
            <person name="Schroeder S."/>
            <person name="Scheffler B."/>
            <person name="Duke M.V."/>
            <person name="Ballard L."/>
            <person name="Kucuktas H."/>
            <person name="Kaltenboeck L."/>
            <person name="Liu H."/>
            <person name="Armbruster J."/>
            <person name="Xie Y."/>
            <person name="Kirby M.L."/>
            <person name="Tian Y."/>
            <person name="Flanagan M.E."/>
            <person name="Mu W."/>
            <person name="Waldbieser G.C."/>
        </authorList>
    </citation>
    <scope>NUCLEOTIDE SEQUENCE [LARGE SCALE GENOMIC DNA]</scope>
    <source>
        <strain evidence="11">SDA103</strain>
    </source>
</reference>
<dbReference type="GO" id="GO:0005789">
    <property type="term" value="C:endoplasmic reticulum membrane"/>
    <property type="evidence" value="ECO:0007669"/>
    <property type="project" value="TreeGrafter"/>
</dbReference>
<dbReference type="GeneID" id="108279843"/>
<feature type="domain" description="KASH5-like coiled-coil" evidence="10">
    <location>
        <begin position="348"/>
        <end position="535"/>
    </location>
</feature>
<feature type="region of interest" description="Disordered" evidence="8">
    <location>
        <begin position="26"/>
        <end position="91"/>
    </location>
</feature>
<dbReference type="PANTHER" id="PTHR15352:SF3">
    <property type="entry name" value="INOSITOL 1,4,5-TRIPHOSPHATE RECEPTOR ASSOCIATED 2"/>
    <property type="match status" value="1"/>
</dbReference>
<evidence type="ECO:0000256" key="4">
    <source>
        <dbReference type="ARBA" id="ARBA00022692"/>
    </source>
</evidence>
<evidence type="ECO:0000256" key="7">
    <source>
        <dbReference type="ARBA" id="ARBA00023136"/>
    </source>
</evidence>
<dbReference type="Pfam" id="PF14662">
    <property type="entry name" value="KASH_CCD"/>
    <property type="match status" value="1"/>
</dbReference>
<evidence type="ECO:0000256" key="3">
    <source>
        <dbReference type="ARBA" id="ARBA00022490"/>
    </source>
</evidence>
<evidence type="ECO:0000256" key="8">
    <source>
        <dbReference type="SAM" id="MobiDB-lite"/>
    </source>
</evidence>
<dbReference type="Proteomes" id="UP000221080">
    <property type="component" value="Chromosome 19"/>
</dbReference>
<evidence type="ECO:0000259" key="10">
    <source>
        <dbReference type="Pfam" id="PF14662"/>
    </source>
</evidence>
<dbReference type="OrthoDB" id="10062605at2759"/>
<evidence type="ECO:0000256" key="6">
    <source>
        <dbReference type="ARBA" id="ARBA00023054"/>
    </source>
</evidence>
<dbReference type="RefSeq" id="XP_017349862.1">
    <property type="nucleotide sequence ID" value="XM_017494373.3"/>
</dbReference>
<evidence type="ECO:0000259" key="9">
    <source>
        <dbReference type="Pfam" id="PF14658"/>
    </source>
</evidence>
<feature type="region of interest" description="Disordered" evidence="8">
    <location>
        <begin position="1310"/>
        <end position="1346"/>
    </location>
</feature>
<proteinExistence type="predicted"/>
<dbReference type="InterPro" id="IPR028168">
    <property type="entry name" value="KASH5_CC"/>
</dbReference>
<keyword evidence="3" id="KW-0963">Cytoplasm</keyword>
<keyword evidence="7" id="KW-0472">Membrane</keyword>
<protein>
    <submittedName>
        <fullName evidence="12">Inositol 1,4,5-triphosphate receptor associated 2</fullName>
    </submittedName>
</protein>
<dbReference type="CTD" id="567234"/>
<dbReference type="Pfam" id="PF05781">
    <property type="entry name" value="MRVI1"/>
    <property type="match status" value="2"/>
</dbReference>
<feature type="compositionally biased region" description="Acidic residues" evidence="8">
    <location>
        <begin position="785"/>
        <end position="801"/>
    </location>
</feature>
<feature type="compositionally biased region" description="Basic and acidic residues" evidence="8">
    <location>
        <begin position="849"/>
        <end position="881"/>
    </location>
</feature>
<feature type="compositionally biased region" description="Polar residues" evidence="8">
    <location>
        <begin position="32"/>
        <end position="46"/>
    </location>
</feature>
<evidence type="ECO:0000256" key="5">
    <source>
        <dbReference type="ARBA" id="ARBA00022989"/>
    </source>
</evidence>
<keyword evidence="12" id="KW-0675">Receptor</keyword>
<reference evidence="12" key="2">
    <citation type="submission" date="2025-08" db="UniProtKB">
        <authorList>
            <consortium name="RefSeq"/>
        </authorList>
    </citation>
    <scope>IDENTIFICATION</scope>
    <source>
        <tissue evidence="12">Blood</tissue>
    </source>
</reference>
<feature type="domain" description="Protein KASH5 EF-hand-like" evidence="9">
    <location>
        <begin position="231"/>
        <end position="295"/>
    </location>
</feature>
<sequence length="1411" mass="157280">MEFRVTPRRHNPVDSICRKLQTIQRRDREPNSPFQIPKLQSSSYDSPHTGLRRNMDTILKKRKGDTEQNSSPLVLTPGASRSSGRTPCVPVTPLSPVNATYTVTSTLGKRVEKGGVAPGHSRAWQLSCSTPALKNGETRFSSTPALQNGDSCFSFSPSETDRSKAPAHGLLSYNLNFCSSDASTILDCELPYPALVVKRLSMGDGASLPSEPKKESLSEVSLICEEDLLDTIFQACDTQCRGKVYVSHIVDYLRHTTSRSSEDSGLEELCNMLDPEHKDISIDLDTYHAIMKEWIEDCRNQVKDGKDDVTQESVKLPDSLSARRSFLLNMTSGSLEAFGGEASRAELETSDLVFCVADLQFNNQKLQEEVRKLKQATEAMEETNQRLVEENEELKTQAKTGQQLLQKERMLKEEVEEMKLTLSSSEENRVRASAQSKQMERENQTLISKLASLQDENMKVSVEVTELQKKMQMLYELNADLQDQAHSFDAAMTEKDTFIQEKMRQIEELKAAVMEYSSVTELLRAEKSKLESQMQLLQPDVAIPGLSLSVAYRLNQTSSGSLETELALAQQNPPEGAEHFSSMCLASPLDETLDREVLLLLQGPTPEQMSQEFKILINRLRREFEEDMLEVLEAFPGFMKSQEVQDSDPDPKRQGLRVQLEQRRREWIHGLERLKQYTDSLEKELLKMASNMRRSRTEILHLSVRLQEQEHHKLLLREELDQLKAQQDLRDASCQTDPPQVVYEEENSSPEWDRVYPLLDSPSEEDTAEFETHTQEDDEKQPLPPDDDDDGGGGEEDEELQEGLSKLEGLHETSCEEDVKQESNTRRETTRDSGDEAEKLRGTATSQEIQRESITDTGPRETLLDEDRLEDHCEPQQEEARFPACTGPDDTHEQAVCCSASLSHSHPQCADEVTLSLSELSPLHHASPGHVFPPAHGSAAGQTFSLTESLPEEEPGPEGEQDVPDSMSIAQKLTQEQISDVPTVLERSGLLPVAEEEEPMSEASQQGVVSVNSRAGSGATGPSAAKDNGTTVPMTIRNRIKKDLETPSSSMETIGEQRSQEDSEGLTPDKNGAIPEDGESLREDGLTQSEKDIEAEFLRLSLGHRCDMFTLEKRLRLEERSRNLAEENVRREVSSCQGLLQALIPLCGDDNPSLEIIQRLQKNLEILLQSVTRVSSRSETLGSIHQETRMGKAIEVMIQHVENLRRTYTKEHAELLELRENHLLKDRSFSSHTDDFRKKRGSAEFYKVAARRVSIATIPRSTGALAPGDMGKDLTEAELEKLGRRSSRNVLGKSTQRAPLKRFISCAETEGPALRNSNPSPTPSNSPSPTTDPASPFGAKAQPSELPEAPKGVCTWAALMVVLAAFVAVLGKMLIQPAADAAPVGTGDSWMAIQQILWPYTGLRHNGQPPV</sequence>
<comment type="subcellular location">
    <subcellularLocation>
        <location evidence="2">Cytoplasm</location>
    </subcellularLocation>
    <subcellularLocation>
        <location evidence="1">Membrane</location>
        <topology evidence="1">Single-pass membrane protein</topology>
    </subcellularLocation>
</comment>
<keyword evidence="6" id="KW-0175">Coiled coil</keyword>
<dbReference type="InterPro" id="IPR039508">
    <property type="entry name" value="KASH5_EF-hand-like_dom"/>
</dbReference>
<feature type="region of interest" description="Disordered" evidence="8">
    <location>
        <begin position="729"/>
        <end position="892"/>
    </location>
</feature>
<feature type="compositionally biased region" description="Polar residues" evidence="8">
    <location>
        <begin position="67"/>
        <end position="85"/>
    </location>
</feature>
<organism evidence="11 12">
    <name type="scientific">Ictalurus punctatus</name>
    <name type="common">Channel catfish</name>
    <name type="synonym">Silurus punctatus</name>
    <dbReference type="NCBI Taxonomy" id="7998"/>
    <lineage>
        <taxon>Eukaryota</taxon>
        <taxon>Metazoa</taxon>
        <taxon>Chordata</taxon>
        <taxon>Craniata</taxon>
        <taxon>Vertebrata</taxon>
        <taxon>Euteleostomi</taxon>
        <taxon>Actinopterygii</taxon>
        <taxon>Neopterygii</taxon>
        <taxon>Teleostei</taxon>
        <taxon>Ostariophysi</taxon>
        <taxon>Siluriformes</taxon>
        <taxon>Ictaluridae</taxon>
        <taxon>Ictalurus</taxon>
    </lineage>
</organism>
<feature type="compositionally biased region" description="Low complexity" evidence="8">
    <location>
        <begin position="1327"/>
        <end position="1336"/>
    </location>
</feature>
<evidence type="ECO:0000256" key="1">
    <source>
        <dbReference type="ARBA" id="ARBA00004167"/>
    </source>
</evidence>
<dbReference type="PANTHER" id="PTHR15352">
    <property type="entry name" value="LYMPHOID-RESTRICTED MEMBRANE PROTEIN, JAW1"/>
    <property type="match status" value="1"/>
</dbReference>
<evidence type="ECO:0000313" key="12">
    <source>
        <dbReference type="RefSeq" id="XP_017349862.1"/>
    </source>
</evidence>
<feature type="compositionally biased region" description="Polar residues" evidence="8">
    <location>
        <begin position="1002"/>
        <end position="1015"/>
    </location>
</feature>
<feature type="region of interest" description="Disordered" evidence="8">
    <location>
        <begin position="420"/>
        <end position="441"/>
    </location>
</feature>
<evidence type="ECO:0000256" key="2">
    <source>
        <dbReference type="ARBA" id="ARBA00004496"/>
    </source>
</evidence>
<evidence type="ECO:0000313" key="11">
    <source>
        <dbReference type="Proteomes" id="UP000221080"/>
    </source>
</evidence>
<dbReference type="InterPro" id="IPR008677">
    <property type="entry name" value="MRVI1"/>
</dbReference>
<gene>
    <name evidence="12" type="primary">lrmp</name>
</gene>
<name>A0A2D0T4M7_ICTPU</name>
<dbReference type="KEGG" id="ipu:108279843"/>